<evidence type="ECO:0000256" key="12">
    <source>
        <dbReference type="SAM" id="Coils"/>
    </source>
</evidence>
<comment type="caution">
    <text evidence="15">The sequence shown here is derived from an EMBL/GenBank/DDBJ whole genome shotgun (WGS) entry which is preliminary data.</text>
</comment>
<evidence type="ECO:0000256" key="7">
    <source>
        <dbReference type="ARBA" id="ARBA00022927"/>
    </source>
</evidence>
<comment type="similarity">
    <text evidence="2 11">Belongs to the BCAP29/BCAP31 family.</text>
</comment>
<feature type="transmembrane region" description="Helical" evidence="11">
    <location>
        <begin position="6"/>
        <end position="23"/>
    </location>
</feature>
<feature type="domain" description="BAP29/BAP31 transmembrane" evidence="13">
    <location>
        <begin position="1"/>
        <end position="133"/>
    </location>
</feature>
<sequence>MPIYYSLTFGILLTEMIAFGILVTPLPTRWRRAMMKFASTSPVIANGLYGLKIVFAFIFVLFLDTLNRLHRIESEVSDEHKHDYNYEANLKAKRFYAQRNIYLTGFTLFLSLILERTSKLVLDMLKREEELDNAKKESAVTMKDQQRLIDLESTYTKQVNELTKEIKELKTKELDIETLKKQVEQQSVEYNRLSDERNEFEKKANLMTLETRKDI</sequence>
<evidence type="ECO:0000259" key="14">
    <source>
        <dbReference type="Pfam" id="PF18035"/>
    </source>
</evidence>
<evidence type="ECO:0000256" key="5">
    <source>
        <dbReference type="ARBA" id="ARBA00022824"/>
    </source>
</evidence>
<evidence type="ECO:0000256" key="6">
    <source>
        <dbReference type="ARBA" id="ARBA00022892"/>
    </source>
</evidence>
<evidence type="ECO:0000256" key="3">
    <source>
        <dbReference type="ARBA" id="ARBA00022448"/>
    </source>
</evidence>
<keyword evidence="3 11" id="KW-0813">Transport</keyword>
<organism evidence="15 16">
    <name type="scientific">Phycomyces blakesleeanus</name>
    <dbReference type="NCBI Taxonomy" id="4837"/>
    <lineage>
        <taxon>Eukaryota</taxon>
        <taxon>Fungi</taxon>
        <taxon>Fungi incertae sedis</taxon>
        <taxon>Mucoromycota</taxon>
        <taxon>Mucoromycotina</taxon>
        <taxon>Mucoromycetes</taxon>
        <taxon>Mucorales</taxon>
        <taxon>Phycomycetaceae</taxon>
        <taxon>Phycomyces</taxon>
    </lineage>
</organism>
<reference evidence="15 16" key="1">
    <citation type="submission" date="2024-04" db="EMBL/GenBank/DDBJ databases">
        <title>Symmetric and asymmetric DNA N6-adenine methylation regulates different biological responses in Mucorales.</title>
        <authorList>
            <consortium name="Lawrence Berkeley National Laboratory"/>
            <person name="Lax C."/>
            <person name="Mondo S.J."/>
            <person name="Osorio-Concepcion M."/>
            <person name="Muszewska A."/>
            <person name="Corrochano-Luque M."/>
            <person name="Gutierrez G."/>
            <person name="Riley R."/>
            <person name="Lipzen A."/>
            <person name="Guo J."/>
            <person name="Hundley H."/>
            <person name="Amirebrahimi M."/>
            <person name="Ng V."/>
            <person name="Lorenzo-Gutierrez D."/>
            <person name="Binder U."/>
            <person name="Yang J."/>
            <person name="Song Y."/>
            <person name="Canovas D."/>
            <person name="Navarro E."/>
            <person name="Freitag M."/>
            <person name="Gabaldon T."/>
            <person name="Grigoriev I.V."/>
            <person name="Corrochano L.M."/>
            <person name="Nicolas F.E."/>
            <person name="Garre V."/>
        </authorList>
    </citation>
    <scope>NUCLEOTIDE SEQUENCE [LARGE SCALE GENOMIC DNA]</scope>
    <source>
        <strain evidence="15 16">L51</strain>
    </source>
</reference>
<feature type="transmembrane region" description="Helical" evidence="11">
    <location>
        <begin position="96"/>
        <end position="114"/>
    </location>
</feature>
<dbReference type="EMBL" id="JBCLYO010000001">
    <property type="protein sequence ID" value="KAL0096045.1"/>
    <property type="molecule type" value="Genomic_DNA"/>
</dbReference>
<keyword evidence="7 11" id="KW-0653">Protein transport</keyword>
<evidence type="ECO:0000313" key="15">
    <source>
        <dbReference type="EMBL" id="KAL0096045.1"/>
    </source>
</evidence>
<keyword evidence="5 11" id="KW-0256">Endoplasmic reticulum</keyword>
<feature type="coiled-coil region" evidence="12">
    <location>
        <begin position="152"/>
        <end position="210"/>
    </location>
</feature>
<accession>A0ABR3BB09</accession>
<keyword evidence="15" id="KW-0675">Receptor</keyword>
<evidence type="ECO:0000256" key="1">
    <source>
        <dbReference type="ARBA" id="ARBA00004477"/>
    </source>
</evidence>
<keyword evidence="6 11" id="KW-0931">ER-Golgi transport</keyword>
<dbReference type="Pfam" id="PF05529">
    <property type="entry name" value="Bap31"/>
    <property type="match status" value="1"/>
</dbReference>
<protein>
    <recommendedName>
        <fullName evidence="11">Endoplasmic reticulum transmembrane protein</fullName>
    </recommendedName>
</protein>
<keyword evidence="16" id="KW-1185">Reference proteome</keyword>
<dbReference type="Pfam" id="PF18035">
    <property type="entry name" value="Bap31_Bap29_C"/>
    <property type="match status" value="1"/>
</dbReference>
<keyword evidence="9 12" id="KW-0175">Coiled coil</keyword>
<feature type="domain" description="Bap31/Bap29 cytoplasmic coiled-coil" evidence="14">
    <location>
        <begin position="157"/>
        <end position="200"/>
    </location>
</feature>
<proteinExistence type="inferred from homology"/>
<evidence type="ECO:0000256" key="9">
    <source>
        <dbReference type="ARBA" id="ARBA00023054"/>
    </source>
</evidence>
<evidence type="ECO:0000256" key="11">
    <source>
        <dbReference type="RuleBase" id="RU367026"/>
    </source>
</evidence>
<evidence type="ECO:0000259" key="13">
    <source>
        <dbReference type="Pfam" id="PF05529"/>
    </source>
</evidence>
<evidence type="ECO:0000256" key="8">
    <source>
        <dbReference type="ARBA" id="ARBA00022989"/>
    </source>
</evidence>
<evidence type="ECO:0000256" key="2">
    <source>
        <dbReference type="ARBA" id="ARBA00007956"/>
    </source>
</evidence>
<dbReference type="PANTHER" id="PTHR12701:SF20">
    <property type="entry name" value="ENDOPLASMIC RETICULUM TRANSMEMBRANE PROTEIN"/>
    <property type="match status" value="1"/>
</dbReference>
<gene>
    <name evidence="15" type="ORF">J3Q64DRAFT_1705923</name>
</gene>
<evidence type="ECO:0000256" key="10">
    <source>
        <dbReference type="ARBA" id="ARBA00023136"/>
    </source>
</evidence>
<dbReference type="Proteomes" id="UP001448207">
    <property type="component" value="Unassembled WGS sequence"/>
</dbReference>
<keyword evidence="4 11" id="KW-0812">Transmembrane</keyword>
<dbReference type="PANTHER" id="PTHR12701">
    <property type="entry name" value="BCR-ASSOCIATED PROTEIN, BAP"/>
    <property type="match status" value="1"/>
</dbReference>
<dbReference type="InterPro" id="IPR008417">
    <property type="entry name" value="BAP29/BAP31"/>
</dbReference>
<evidence type="ECO:0000313" key="16">
    <source>
        <dbReference type="Proteomes" id="UP001448207"/>
    </source>
</evidence>
<dbReference type="InterPro" id="IPR040463">
    <property type="entry name" value="BAP29/BAP31_N"/>
</dbReference>
<keyword evidence="8 11" id="KW-1133">Transmembrane helix</keyword>
<evidence type="ECO:0000256" key="4">
    <source>
        <dbReference type="ARBA" id="ARBA00022692"/>
    </source>
</evidence>
<comment type="subcellular location">
    <subcellularLocation>
        <location evidence="1 11">Endoplasmic reticulum membrane</location>
        <topology evidence="1 11">Multi-pass membrane protein</topology>
    </subcellularLocation>
</comment>
<comment type="function">
    <text evidence="11">May play a role in anterograde transport of membrane proteins from the endoplasmic reticulum to the Golgi.</text>
</comment>
<keyword evidence="10 11" id="KW-0472">Membrane</keyword>
<feature type="transmembrane region" description="Helical" evidence="11">
    <location>
        <begin position="43"/>
        <end position="63"/>
    </location>
</feature>
<name>A0ABR3BB09_PHYBL</name>
<dbReference type="InterPro" id="IPR041672">
    <property type="entry name" value="Bap31/Bap29_C"/>
</dbReference>